<dbReference type="Pfam" id="PF00483">
    <property type="entry name" value="NTP_transferase"/>
    <property type="match status" value="1"/>
</dbReference>
<dbReference type="PANTHER" id="PTHR22572">
    <property type="entry name" value="SUGAR-1-PHOSPHATE GUANYL TRANSFERASE"/>
    <property type="match status" value="1"/>
</dbReference>
<dbReference type="SUPFAM" id="SSF53448">
    <property type="entry name" value="Nucleotide-diphospho-sugar transferases"/>
    <property type="match status" value="1"/>
</dbReference>
<dbReference type="InterPro" id="IPR050486">
    <property type="entry name" value="Mannose-1P_guanyltransferase"/>
</dbReference>
<sequence length="250" mass="27612">MHAVILAGGRGVRLRPYTTALPKPLVPIGEEYAILDIILQQLRAYGFDRATLAIGHLGSLIRAFVGDGSKWEIKVDYAEEKAPLSTIGPLLNFVDQLPEHFLVMNGDVLTDLDYTALLEHHVTSKAPLTVATYQRKVKIDFGTLATDDGGRIIDFVEKPVLSYGVSMGVYAMARKTLTPYPRNVPFGLDQLVLDLLSRGEEPAAFDFDGYWLDIGRPDDYDEANRCFEEVRSALLPTGRRPVPAPLDVIG</sequence>
<dbReference type="Gene3D" id="3.90.550.10">
    <property type="entry name" value="Spore Coat Polysaccharide Biosynthesis Protein SpsA, Chain A"/>
    <property type="match status" value="1"/>
</dbReference>
<accession>A0A7W7WW18</accession>
<dbReference type="Proteomes" id="UP000542674">
    <property type="component" value="Unassembled WGS sequence"/>
</dbReference>
<evidence type="ECO:0000259" key="1">
    <source>
        <dbReference type="Pfam" id="PF00483"/>
    </source>
</evidence>
<dbReference type="AlphaFoldDB" id="A0A7W7WW18"/>
<keyword evidence="3" id="KW-1185">Reference proteome</keyword>
<name>A0A7W7WW18_9PSEU</name>
<proteinExistence type="predicted"/>
<evidence type="ECO:0000313" key="3">
    <source>
        <dbReference type="Proteomes" id="UP000542674"/>
    </source>
</evidence>
<dbReference type="RefSeq" id="WP_184668468.1">
    <property type="nucleotide sequence ID" value="NZ_BAABAI010000013.1"/>
</dbReference>
<protein>
    <submittedName>
        <fullName evidence="2">NDP-sugar pyrophosphorylase family protein</fullName>
    </submittedName>
</protein>
<evidence type="ECO:0000313" key="2">
    <source>
        <dbReference type="EMBL" id="MBB4965088.1"/>
    </source>
</evidence>
<feature type="domain" description="Nucleotidyl transferase" evidence="1">
    <location>
        <begin position="3"/>
        <end position="226"/>
    </location>
</feature>
<dbReference type="InterPro" id="IPR029044">
    <property type="entry name" value="Nucleotide-diphossugar_trans"/>
</dbReference>
<organism evidence="2 3">
    <name type="scientific">Saccharothrix violaceirubra</name>
    <dbReference type="NCBI Taxonomy" id="413306"/>
    <lineage>
        <taxon>Bacteria</taxon>
        <taxon>Bacillati</taxon>
        <taxon>Actinomycetota</taxon>
        <taxon>Actinomycetes</taxon>
        <taxon>Pseudonocardiales</taxon>
        <taxon>Pseudonocardiaceae</taxon>
        <taxon>Saccharothrix</taxon>
    </lineage>
</organism>
<gene>
    <name evidence="2" type="ORF">F4559_002447</name>
</gene>
<dbReference type="InterPro" id="IPR005835">
    <property type="entry name" value="NTP_transferase_dom"/>
</dbReference>
<comment type="caution">
    <text evidence="2">The sequence shown here is derived from an EMBL/GenBank/DDBJ whole genome shotgun (WGS) entry which is preliminary data.</text>
</comment>
<dbReference type="EMBL" id="JACHJS010000001">
    <property type="protein sequence ID" value="MBB4965088.1"/>
    <property type="molecule type" value="Genomic_DNA"/>
</dbReference>
<reference evidence="2 3" key="1">
    <citation type="submission" date="2020-08" db="EMBL/GenBank/DDBJ databases">
        <title>Sequencing the genomes of 1000 actinobacteria strains.</title>
        <authorList>
            <person name="Klenk H.-P."/>
        </authorList>
    </citation>
    <scope>NUCLEOTIDE SEQUENCE [LARGE SCALE GENOMIC DNA]</scope>
    <source>
        <strain evidence="2 3">DSM 45084</strain>
    </source>
</reference>